<evidence type="ECO:0000256" key="4">
    <source>
        <dbReference type="ARBA" id="ARBA00022692"/>
    </source>
</evidence>
<feature type="transmembrane region" description="Helical" evidence="9">
    <location>
        <begin position="77"/>
        <end position="97"/>
    </location>
</feature>
<evidence type="ECO:0000313" key="11">
    <source>
        <dbReference type="Proteomes" id="UP000093000"/>
    </source>
</evidence>
<evidence type="ECO:0000256" key="3">
    <source>
        <dbReference type="ARBA" id="ARBA00022475"/>
    </source>
</evidence>
<feature type="transmembrane region" description="Helical" evidence="9">
    <location>
        <begin position="46"/>
        <end position="65"/>
    </location>
</feature>
<evidence type="ECO:0000256" key="1">
    <source>
        <dbReference type="ARBA" id="ARBA00002598"/>
    </source>
</evidence>
<dbReference type="EMBL" id="LUGH01000106">
    <property type="protein sequence ID" value="OBZ89244.1"/>
    <property type="molecule type" value="Genomic_DNA"/>
</dbReference>
<dbReference type="InterPro" id="IPR003691">
    <property type="entry name" value="FluC"/>
</dbReference>
<comment type="function">
    <text evidence="1">Fluoride channel required for the rapid expulsion of cytoplasmic fluoride.</text>
</comment>
<dbReference type="Pfam" id="PF02537">
    <property type="entry name" value="CRCB"/>
    <property type="match status" value="2"/>
</dbReference>
<comment type="subcellular location">
    <subcellularLocation>
        <location evidence="2">Cell membrane</location>
        <topology evidence="2">Multi-pass membrane protein</topology>
    </subcellularLocation>
</comment>
<evidence type="ECO:0000256" key="9">
    <source>
        <dbReference type="SAM" id="Phobius"/>
    </source>
</evidence>
<feature type="transmembrane region" description="Helical" evidence="9">
    <location>
        <begin position="224"/>
        <end position="241"/>
    </location>
</feature>
<evidence type="ECO:0000256" key="7">
    <source>
        <dbReference type="ARBA" id="ARBA00035120"/>
    </source>
</evidence>
<dbReference type="OrthoDB" id="409792at2759"/>
<reference evidence="10 11" key="1">
    <citation type="submission" date="2016-03" db="EMBL/GenBank/DDBJ databases">
        <title>Choanephora cucurbitarum.</title>
        <authorList>
            <person name="Min B."/>
            <person name="Park H."/>
            <person name="Park J.-H."/>
            <person name="Shin H.-D."/>
            <person name="Choi I.-G."/>
        </authorList>
    </citation>
    <scope>NUCLEOTIDE SEQUENCE [LARGE SCALE GENOMIC DNA]</scope>
    <source>
        <strain evidence="10 11">KUS-F28377</strain>
    </source>
</reference>
<feature type="transmembrane region" description="Helical" evidence="9">
    <location>
        <begin position="15"/>
        <end position="34"/>
    </location>
</feature>
<keyword evidence="3" id="KW-1003">Cell membrane</keyword>
<dbReference type="Proteomes" id="UP000093000">
    <property type="component" value="Unassembled WGS sequence"/>
</dbReference>
<dbReference type="InParanoid" id="A0A1C7NPS8"/>
<dbReference type="PANTHER" id="PTHR28259:SF1">
    <property type="entry name" value="FLUORIDE EXPORT PROTEIN 1-RELATED"/>
    <property type="match status" value="1"/>
</dbReference>
<evidence type="ECO:0000256" key="6">
    <source>
        <dbReference type="ARBA" id="ARBA00023136"/>
    </source>
</evidence>
<dbReference type="GO" id="GO:1903425">
    <property type="term" value="F:fluoride transmembrane transporter activity"/>
    <property type="evidence" value="ECO:0007669"/>
    <property type="project" value="TreeGrafter"/>
</dbReference>
<feature type="transmembrane region" description="Helical" evidence="9">
    <location>
        <begin position="195"/>
        <end position="212"/>
    </location>
</feature>
<feature type="transmembrane region" description="Helical" evidence="9">
    <location>
        <begin position="118"/>
        <end position="137"/>
    </location>
</feature>
<accession>A0A1C7NPS8</accession>
<evidence type="ECO:0000256" key="2">
    <source>
        <dbReference type="ARBA" id="ARBA00004651"/>
    </source>
</evidence>
<evidence type="ECO:0008006" key="12">
    <source>
        <dbReference type="Google" id="ProtNLM"/>
    </source>
</evidence>
<feature type="transmembrane region" description="Helical" evidence="9">
    <location>
        <begin position="284"/>
        <end position="309"/>
    </location>
</feature>
<dbReference type="GO" id="GO:0005886">
    <property type="term" value="C:plasma membrane"/>
    <property type="evidence" value="ECO:0007669"/>
    <property type="project" value="UniProtKB-SubCell"/>
</dbReference>
<evidence type="ECO:0000256" key="8">
    <source>
        <dbReference type="ARBA" id="ARBA00035585"/>
    </source>
</evidence>
<keyword evidence="11" id="KW-1185">Reference proteome</keyword>
<name>A0A1C7NPS8_9FUNG</name>
<sequence>MSQEMPSLVMDENKLVIAALIIPFSVAGTLIRIGVSRLQDYEGAPVFSLVYAQWIGCLIMGIALSNKSYLFQRLRYPAIYVAITSGLCGSITTFSSWQLDIFKAFVNYNHLPHSRGKNVLAGLSQLLVTLAMSFQGFRWGQHTATESSVDVQVIPRGFSIQHLQWPDYSVVCFSLSCWLGVILAAVWTHDTNRELVLACVFAPLGALTRWSLSFLNTPRLPKGTLIANLVAVTILAILSLVRSRPINGMSCLFTQALADGYCGCLSTISTWITELDSLPRKSSYVYGTISVVIAQCILFIVLGSSIWTLGTDSTC</sequence>
<proteinExistence type="inferred from homology"/>
<dbReference type="PANTHER" id="PTHR28259">
    <property type="entry name" value="FLUORIDE EXPORT PROTEIN 1-RELATED"/>
    <property type="match status" value="1"/>
</dbReference>
<feature type="transmembrane region" description="Helical" evidence="9">
    <location>
        <begin position="168"/>
        <end position="188"/>
    </location>
</feature>
<evidence type="ECO:0000313" key="10">
    <source>
        <dbReference type="EMBL" id="OBZ89244.1"/>
    </source>
</evidence>
<dbReference type="FunCoup" id="A0A1C7NPS8">
    <property type="interactions" value="54"/>
</dbReference>
<comment type="catalytic activity">
    <reaction evidence="8">
        <text>fluoride(in) = fluoride(out)</text>
        <dbReference type="Rhea" id="RHEA:76159"/>
        <dbReference type="ChEBI" id="CHEBI:17051"/>
    </reaction>
    <physiologicalReaction direction="left-to-right" evidence="8">
        <dbReference type="Rhea" id="RHEA:76160"/>
    </physiologicalReaction>
</comment>
<keyword evidence="5 9" id="KW-1133">Transmembrane helix</keyword>
<dbReference type="STRING" id="101091.A0A1C7NPS8"/>
<organism evidence="10 11">
    <name type="scientific">Choanephora cucurbitarum</name>
    <dbReference type="NCBI Taxonomy" id="101091"/>
    <lineage>
        <taxon>Eukaryota</taxon>
        <taxon>Fungi</taxon>
        <taxon>Fungi incertae sedis</taxon>
        <taxon>Mucoromycota</taxon>
        <taxon>Mucoromycotina</taxon>
        <taxon>Mucoromycetes</taxon>
        <taxon>Mucorales</taxon>
        <taxon>Mucorineae</taxon>
        <taxon>Choanephoraceae</taxon>
        <taxon>Choanephoroideae</taxon>
        <taxon>Choanephora</taxon>
    </lineage>
</organism>
<comment type="caution">
    <text evidence="10">The sequence shown here is derived from an EMBL/GenBank/DDBJ whole genome shotgun (WGS) entry which is preliminary data.</text>
</comment>
<protein>
    <recommendedName>
        <fullName evidence="12">Fluoride export protein 1</fullName>
    </recommendedName>
</protein>
<comment type="similarity">
    <text evidence="7">Belongs to the fluoride channel Fluc/FEX (TC 1.A.43) family.</text>
</comment>
<keyword evidence="6 9" id="KW-0472">Membrane</keyword>
<evidence type="ECO:0000256" key="5">
    <source>
        <dbReference type="ARBA" id="ARBA00022989"/>
    </source>
</evidence>
<dbReference type="AlphaFoldDB" id="A0A1C7NPS8"/>
<keyword evidence="4 9" id="KW-0812">Transmembrane</keyword>
<gene>
    <name evidence="10" type="ORF">A0J61_02723</name>
</gene>